<dbReference type="Proteomes" id="UP000243488">
    <property type="component" value="Chromosome"/>
</dbReference>
<dbReference type="RefSeq" id="WP_080050431.1">
    <property type="nucleotide sequence ID" value="NZ_CP020100.1"/>
</dbReference>
<sequence>MKKSLFSFQGKVWLAERSSAAKPLKPIWYGNASQLQIQMNVANTDKTESFSGNRLLYGQLAGAKTANVSLTLDEWSIMGMAMAMYGLEITAAGSTVTGEPLPTPLAAGDVVVLEHGFIDDLVIDNGGTPLVLDTDYRIESPNAGLIEFLTPQATPLEADYEYAATESMTIFTQQPKERWLLFDGINTENNEPVLIDLYRLKLNPPGDLNLIQDEYGNLPLTGAVLYDPVNAREANFGGFGRIRQKG</sequence>
<evidence type="ECO:0000313" key="2">
    <source>
        <dbReference type="Proteomes" id="UP000243488"/>
    </source>
</evidence>
<name>A0A1V0B6I7_9GAMM</name>
<proteinExistence type="predicted"/>
<gene>
    <name evidence="1" type="ORF">BVH74_12740</name>
</gene>
<accession>A0A1V0B6I7</accession>
<organism evidence="1 2">
    <name type="scientific">Halopseudomonas phragmitis</name>
    <dbReference type="NCBI Taxonomy" id="1931241"/>
    <lineage>
        <taxon>Bacteria</taxon>
        <taxon>Pseudomonadati</taxon>
        <taxon>Pseudomonadota</taxon>
        <taxon>Gammaproteobacteria</taxon>
        <taxon>Pseudomonadales</taxon>
        <taxon>Pseudomonadaceae</taxon>
        <taxon>Halopseudomonas</taxon>
    </lineage>
</organism>
<dbReference type="STRING" id="1931241.BVH74_12740"/>
<keyword evidence="2" id="KW-1185">Reference proteome</keyword>
<dbReference type="KEGG" id="ppha:BVH74_12740"/>
<evidence type="ECO:0000313" key="1">
    <source>
        <dbReference type="EMBL" id="AQZ95563.1"/>
    </source>
</evidence>
<reference evidence="1 2" key="1">
    <citation type="submission" date="2017-03" db="EMBL/GenBank/DDBJ databases">
        <title>Complete genome sequence of the novel DNRA strain Pseudomonas sp. S-6-2 isolated from Chinese polluted river sediment. Journal of Biotechnology.</title>
        <authorList>
            <person name="Li J."/>
            <person name="Xiang F."/>
            <person name="Wang L."/>
            <person name="Xi L."/>
            <person name="Liu J."/>
        </authorList>
    </citation>
    <scope>NUCLEOTIDE SEQUENCE [LARGE SCALE GENOMIC DNA]</scope>
    <source>
        <strain evidence="1 2">S-6-2</strain>
    </source>
</reference>
<dbReference type="AlphaFoldDB" id="A0A1V0B6I7"/>
<dbReference type="PIRSF" id="PIRSF028589">
    <property type="entry name" value="UCP028589"/>
    <property type="match status" value="1"/>
</dbReference>
<protein>
    <submittedName>
        <fullName evidence="1">Uncharacterized protein</fullName>
    </submittedName>
</protein>
<dbReference type="EMBL" id="CP020100">
    <property type="protein sequence ID" value="AQZ95563.1"/>
    <property type="molecule type" value="Genomic_DNA"/>
</dbReference>
<dbReference type="InterPro" id="IPR016893">
    <property type="entry name" value="UCP028589"/>
</dbReference>